<feature type="non-terminal residue" evidence="1">
    <location>
        <position position="42"/>
    </location>
</feature>
<dbReference type="Gene3D" id="3.40.50.1240">
    <property type="entry name" value="Phosphoglycerate mutase-like"/>
    <property type="match status" value="1"/>
</dbReference>
<dbReference type="Pfam" id="PF00300">
    <property type="entry name" value="His_Phos_1"/>
    <property type="match status" value="1"/>
</dbReference>
<dbReference type="PROSITE" id="PS00175">
    <property type="entry name" value="PG_MUTASE"/>
    <property type="match status" value="1"/>
</dbReference>
<keyword evidence="2" id="KW-1185">Reference proteome</keyword>
<evidence type="ECO:0000313" key="1">
    <source>
        <dbReference type="EMBL" id="NMQ28688.1"/>
    </source>
</evidence>
<proteinExistence type="predicted"/>
<sequence>MEATRICLVRHGETSWNAEKRIQGNIDVGLNEAGLAQAEAAA</sequence>
<dbReference type="EMBL" id="SPMY01000038">
    <property type="protein sequence ID" value="NMQ28688.1"/>
    <property type="molecule type" value="Genomic_DNA"/>
</dbReference>
<dbReference type="SUPFAM" id="SSF53254">
    <property type="entry name" value="Phosphoglycerate mutase-like"/>
    <property type="match status" value="1"/>
</dbReference>
<comment type="caution">
    <text evidence="1">The sequence shown here is derived from an EMBL/GenBank/DDBJ whole genome shotgun (WGS) entry which is preliminary data.</text>
</comment>
<name>A0ABX1TZP3_9PROT</name>
<dbReference type="InterPro" id="IPR029033">
    <property type="entry name" value="His_PPase_superfam"/>
</dbReference>
<dbReference type="PIRSF" id="PIRSF000709">
    <property type="entry name" value="6PFK_2-Ptase"/>
    <property type="match status" value="1"/>
</dbReference>
<organism evidence="1 2">
    <name type="scientific">Candidatus Accumulibacter phosphatis</name>
    <dbReference type="NCBI Taxonomy" id="327160"/>
    <lineage>
        <taxon>Bacteria</taxon>
        <taxon>Pseudomonadati</taxon>
        <taxon>Pseudomonadota</taxon>
        <taxon>Betaproteobacteria</taxon>
        <taxon>Candidatus Accumulibacter</taxon>
    </lineage>
</organism>
<accession>A0ABX1TZP3</accession>
<dbReference type="InterPro" id="IPR001345">
    <property type="entry name" value="PG/BPGM_mutase_AS"/>
</dbReference>
<reference evidence="1 2" key="1">
    <citation type="submission" date="2019-03" db="EMBL/GenBank/DDBJ databases">
        <title>Metabolic reconstructions from genomes of highly enriched 'Candidatus Accumulibacter' and 'Candidatus Competibacter' bioreactor populations.</title>
        <authorList>
            <person name="Annavajhala M.K."/>
            <person name="Welles L."/>
            <person name="Abbas B."/>
            <person name="Sorokin D."/>
            <person name="Park H."/>
            <person name="Van Loosdrecht M."/>
            <person name="Chandran K."/>
        </authorList>
    </citation>
    <scope>NUCLEOTIDE SEQUENCE [LARGE SCALE GENOMIC DNA]</scope>
    <source>
        <strain evidence="1 2">SBR_S</strain>
    </source>
</reference>
<protein>
    <submittedName>
        <fullName evidence="1">Histidine phosphatase family protein</fullName>
    </submittedName>
</protein>
<dbReference type="RefSeq" id="WP_211203763.1">
    <property type="nucleotide sequence ID" value="NZ_SPMY01000038.1"/>
</dbReference>
<gene>
    <name evidence="1" type="ORF">E4Q23_13525</name>
</gene>
<evidence type="ECO:0000313" key="2">
    <source>
        <dbReference type="Proteomes" id="UP000749010"/>
    </source>
</evidence>
<dbReference type="InterPro" id="IPR013078">
    <property type="entry name" value="His_Pase_superF_clade-1"/>
</dbReference>
<dbReference type="Proteomes" id="UP000749010">
    <property type="component" value="Unassembled WGS sequence"/>
</dbReference>